<organism evidence="1 2">
    <name type="scientific">Penicillium capsulatum</name>
    <dbReference type="NCBI Taxonomy" id="69766"/>
    <lineage>
        <taxon>Eukaryota</taxon>
        <taxon>Fungi</taxon>
        <taxon>Dikarya</taxon>
        <taxon>Ascomycota</taxon>
        <taxon>Pezizomycotina</taxon>
        <taxon>Eurotiomycetes</taxon>
        <taxon>Eurotiomycetidae</taxon>
        <taxon>Eurotiales</taxon>
        <taxon>Aspergillaceae</taxon>
        <taxon>Penicillium</taxon>
    </lineage>
</organism>
<dbReference type="OrthoDB" id="10408405at2759"/>
<accession>A0A9W9IUE5</accession>
<dbReference type="Proteomes" id="UP001146351">
    <property type="component" value="Unassembled WGS sequence"/>
</dbReference>
<sequence length="67" mass="7795">MGGEDMAPGNQLQHQQQEVQQYHRVVSALIEKIRHCNEEELQELLRSIRNTNSLAEAVQQALDLEYY</sequence>
<dbReference type="EMBL" id="JAPQKO010000001">
    <property type="protein sequence ID" value="KAJ5183225.1"/>
    <property type="molecule type" value="Genomic_DNA"/>
</dbReference>
<reference evidence="1" key="1">
    <citation type="submission" date="2022-11" db="EMBL/GenBank/DDBJ databases">
        <authorList>
            <person name="Petersen C."/>
        </authorList>
    </citation>
    <scope>NUCLEOTIDE SEQUENCE</scope>
    <source>
        <strain evidence="1">IBT 21917</strain>
    </source>
</reference>
<protein>
    <submittedName>
        <fullName evidence="1">Uncharacterized protein</fullName>
    </submittedName>
</protein>
<evidence type="ECO:0000313" key="1">
    <source>
        <dbReference type="EMBL" id="KAJ5183225.1"/>
    </source>
</evidence>
<reference evidence="1" key="2">
    <citation type="journal article" date="2023" name="IMA Fungus">
        <title>Comparative genomic study of the Penicillium genus elucidates a diverse pangenome and 15 lateral gene transfer events.</title>
        <authorList>
            <person name="Petersen C."/>
            <person name="Sorensen T."/>
            <person name="Nielsen M.R."/>
            <person name="Sondergaard T.E."/>
            <person name="Sorensen J.L."/>
            <person name="Fitzpatrick D.A."/>
            <person name="Frisvad J.C."/>
            <person name="Nielsen K.L."/>
        </authorList>
    </citation>
    <scope>NUCLEOTIDE SEQUENCE</scope>
    <source>
        <strain evidence="1">IBT 21917</strain>
    </source>
</reference>
<evidence type="ECO:0000313" key="2">
    <source>
        <dbReference type="Proteomes" id="UP001146351"/>
    </source>
</evidence>
<proteinExistence type="predicted"/>
<dbReference type="AlphaFoldDB" id="A0A9W9IUE5"/>
<gene>
    <name evidence="1" type="ORF">N7492_000841</name>
</gene>
<keyword evidence="2" id="KW-1185">Reference proteome</keyword>
<name>A0A9W9IUE5_9EURO</name>
<comment type="caution">
    <text evidence="1">The sequence shown here is derived from an EMBL/GenBank/DDBJ whole genome shotgun (WGS) entry which is preliminary data.</text>
</comment>